<evidence type="ECO:0000313" key="3">
    <source>
        <dbReference type="Proteomes" id="UP001346149"/>
    </source>
</evidence>
<proteinExistence type="inferred from homology"/>
<dbReference type="Pfam" id="PF04484">
    <property type="entry name" value="QWRF"/>
    <property type="match status" value="1"/>
</dbReference>
<comment type="similarity">
    <text evidence="1">Belongs to the QWRF family.</text>
</comment>
<protein>
    <submittedName>
        <fullName evidence="2">Uncharacterized protein</fullName>
    </submittedName>
</protein>
<comment type="caution">
    <text evidence="2">The sequence shown here is derived from an EMBL/GenBank/DDBJ whole genome shotgun (WGS) entry which is preliminary data.</text>
</comment>
<dbReference type="GO" id="GO:0005880">
    <property type="term" value="C:nuclear microtubule"/>
    <property type="evidence" value="ECO:0007669"/>
    <property type="project" value="TreeGrafter"/>
</dbReference>
<evidence type="ECO:0000256" key="1">
    <source>
        <dbReference type="ARBA" id="ARBA00010016"/>
    </source>
</evidence>
<dbReference type="GO" id="GO:0051225">
    <property type="term" value="P:spindle assembly"/>
    <property type="evidence" value="ECO:0007669"/>
    <property type="project" value="TreeGrafter"/>
</dbReference>
<dbReference type="GO" id="GO:0008017">
    <property type="term" value="F:microtubule binding"/>
    <property type="evidence" value="ECO:0007669"/>
    <property type="project" value="TreeGrafter"/>
</dbReference>
<reference evidence="2 3" key="1">
    <citation type="journal article" date="2023" name="Hortic Res">
        <title>Pangenome of water caltrop reveals structural variations and asymmetric subgenome divergence after allopolyploidization.</title>
        <authorList>
            <person name="Zhang X."/>
            <person name="Chen Y."/>
            <person name="Wang L."/>
            <person name="Yuan Y."/>
            <person name="Fang M."/>
            <person name="Shi L."/>
            <person name="Lu R."/>
            <person name="Comes H.P."/>
            <person name="Ma Y."/>
            <person name="Chen Y."/>
            <person name="Huang G."/>
            <person name="Zhou Y."/>
            <person name="Zheng Z."/>
            <person name="Qiu Y."/>
        </authorList>
    </citation>
    <scope>NUCLEOTIDE SEQUENCE [LARGE SCALE GENOMIC DNA]</scope>
    <source>
        <strain evidence="2">F231</strain>
    </source>
</reference>
<dbReference type="PANTHER" id="PTHR31807">
    <property type="entry name" value="AUGMIN FAMILY MEMBER"/>
    <property type="match status" value="1"/>
</dbReference>
<accession>A0AAN7RMB7</accession>
<dbReference type="PANTHER" id="PTHR31807:SF38">
    <property type="entry name" value="QWRF MOTIF-CONTAINING PROTEIN 9"/>
    <property type="match status" value="1"/>
</dbReference>
<dbReference type="Proteomes" id="UP001346149">
    <property type="component" value="Unassembled WGS sequence"/>
</dbReference>
<dbReference type="AlphaFoldDB" id="A0AAN7RMB7"/>
<evidence type="ECO:0000313" key="2">
    <source>
        <dbReference type="EMBL" id="KAK4801663.1"/>
    </source>
</evidence>
<dbReference type="GO" id="GO:0005737">
    <property type="term" value="C:cytoplasm"/>
    <property type="evidence" value="ECO:0007669"/>
    <property type="project" value="TreeGrafter"/>
</dbReference>
<dbReference type="EMBL" id="JAXQNO010000003">
    <property type="protein sequence ID" value="KAK4801663.1"/>
    <property type="molecule type" value="Genomic_DNA"/>
</dbReference>
<gene>
    <name evidence="2" type="ORF">SAY86_022150</name>
</gene>
<keyword evidence="3" id="KW-1185">Reference proteome</keyword>
<organism evidence="2 3">
    <name type="scientific">Trapa natans</name>
    <name type="common">Water chestnut</name>
    <dbReference type="NCBI Taxonomy" id="22666"/>
    <lineage>
        <taxon>Eukaryota</taxon>
        <taxon>Viridiplantae</taxon>
        <taxon>Streptophyta</taxon>
        <taxon>Embryophyta</taxon>
        <taxon>Tracheophyta</taxon>
        <taxon>Spermatophyta</taxon>
        <taxon>Magnoliopsida</taxon>
        <taxon>eudicotyledons</taxon>
        <taxon>Gunneridae</taxon>
        <taxon>Pentapetalae</taxon>
        <taxon>rosids</taxon>
        <taxon>malvids</taxon>
        <taxon>Myrtales</taxon>
        <taxon>Lythraceae</taxon>
        <taxon>Trapa</taxon>
    </lineage>
</organism>
<sequence>MRLLYNRLLQWRFVNARADSILLVQQMNAERSLYNAWVGTMGMRESVRAKRIQLLLERENMKLTDILRKQVVYLKEWASLDRDYSSSLAGAAEALTASTICLPITGARAHILNMKNAISSVVDVMQAMSPSICSLLSKVDHVNSSIVKLTGVVTKERALLDHSRDLFSAAATLQVTEQSLRAHVLQLNSALQVTLQHHKRRYMDIVVP</sequence>
<dbReference type="InterPro" id="IPR007573">
    <property type="entry name" value="QWRF"/>
</dbReference>
<name>A0AAN7RMB7_TRANT</name>